<sequence>MSSDNSYTRDLKDNDGDVMKLSLTNGNLGVESQIKQLNENLGIKQFIGDFAVEILPRLYLGSKRAALNKDWLKYHKITNILTISTNIRPRFPDSFVYKVVSIKDSEFQNISKYFEETFMFIQNVLDQEDRSILVHCEMGISRSPSVVIAYIMKSQKKSLKNALALVQEKRPIVLPNAGFYKQLKEFEKEISFNNDSDSESKLMNQI</sequence>
<name>A0ACA9P0N5_9GLOM</name>
<dbReference type="EMBL" id="CAJVPU010021406">
    <property type="protein sequence ID" value="CAG8681109.1"/>
    <property type="molecule type" value="Genomic_DNA"/>
</dbReference>
<feature type="non-terminal residue" evidence="1">
    <location>
        <position position="206"/>
    </location>
</feature>
<proteinExistence type="predicted"/>
<keyword evidence="2" id="KW-1185">Reference proteome</keyword>
<dbReference type="Proteomes" id="UP000789702">
    <property type="component" value="Unassembled WGS sequence"/>
</dbReference>
<evidence type="ECO:0000313" key="1">
    <source>
        <dbReference type="EMBL" id="CAG8681109.1"/>
    </source>
</evidence>
<reference evidence="1" key="1">
    <citation type="submission" date="2021-06" db="EMBL/GenBank/DDBJ databases">
        <authorList>
            <person name="Kallberg Y."/>
            <person name="Tangrot J."/>
            <person name="Rosling A."/>
        </authorList>
    </citation>
    <scope>NUCLEOTIDE SEQUENCE</scope>
    <source>
        <strain evidence="1">IL203A</strain>
    </source>
</reference>
<comment type="caution">
    <text evidence="1">The sequence shown here is derived from an EMBL/GenBank/DDBJ whole genome shotgun (WGS) entry which is preliminary data.</text>
</comment>
<gene>
    <name evidence="1" type="ORF">DHETER_LOCUS10658</name>
</gene>
<accession>A0ACA9P0N5</accession>
<protein>
    <submittedName>
        <fullName evidence="1">13894_t:CDS:1</fullName>
    </submittedName>
</protein>
<organism evidence="1 2">
    <name type="scientific">Dentiscutata heterogama</name>
    <dbReference type="NCBI Taxonomy" id="1316150"/>
    <lineage>
        <taxon>Eukaryota</taxon>
        <taxon>Fungi</taxon>
        <taxon>Fungi incertae sedis</taxon>
        <taxon>Mucoromycota</taxon>
        <taxon>Glomeromycotina</taxon>
        <taxon>Glomeromycetes</taxon>
        <taxon>Diversisporales</taxon>
        <taxon>Gigasporaceae</taxon>
        <taxon>Dentiscutata</taxon>
    </lineage>
</organism>
<evidence type="ECO:0000313" key="2">
    <source>
        <dbReference type="Proteomes" id="UP000789702"/>
    </source>
</evidence>